<dbReference type="EMBL" id="SPPD01000028">
    <property type="protein sequence ID" value="TFU96690.1"/>
    <property type="molecule type" value="Genomic_DNA"/>
</dbReference>
<evidence type="ECO:0000313" key="2">
    <source>
        <dbReference type="Proteomes" id="UP000297253"/>
    </source>
</evidence>
<dbReference type="Proteomes" id="UP000297253">
    <property type="component" value="Unassembled WGS sequence"/>
</dbReference>
<comment type="caution">
    <text evidence="1">The sequence shown here is derived from an EMBL/GenBank/DDBJ whole genome shotgun (WGS) entry which is preliminary data.</text>
</comment>
<reference evidence="1 2" key="1">
    <citation type="submission" date="2019-03" db="EMBL/GenBank/DDBJ databases">
        <title>Diversity of the mouse oral microbiome.</title>
        <authorList>
            <person name="Joseph S."/>
            <person name="Aduse-Opoku J."/>
            <person name="Curtis M."/>
            <person name="Wade W."/>
            <person name="Hashim A."/>
        </authorList>
    </citation>
    <scope>NUCLEOTIDE SEQUENCE [LARGE SCALE GENOMIC DNA]</scope>
    <source>
        <strain evidence="1 2">WM131</strain>
    </source>
</reference>
<accession>A0A4Y9J6R1</accession>
<dbReference type="OrthoDB" id="9808267at2"/>
<evidence type="ECO:0000313" key="1">
    <source>
        <dbReference type="EMBL" id="TFU96690.1"/>
    </source>
</evidence>
<dbReference type="RefSeq" id="WP_135182913.1">
    <property type="nucleotide sequence ID" value="NZ_JADGKZ010000028.1"/>
</dbReference>
<organism evidence="1 2">
    <name type="scientific">Streptococcus cuniculi</name>
    <dbReference type="NCBI Taxonomy" id="1432788"/>
    <lineage>
        <taxon>Bacteria</taxon>
        <taxon>Bacillati</taxon>
        <taxon>Bacillota</taxon>
        <taxon>Bacilli</taxon>
        <taxon>Lactobacillales</taxon>
        <taxon>Streptococcaceae</taxon>
        <taxon>Streptococcus</taxon>
    </lineage>
</organism>
<protein>
    <submittedName>
        <fullName evidence="1">Toxin-antitoxin system protein</fullName>
    </submittedName>
</protein>
<proteinExistence type="predicted"/>
<name>A0A4Y9J6R1_9STRE</name>
<gene>
    <name evidence="1" type="ORF">E4T82_11455</name>
</gene>
<dbReference type="AlphaFoldDB" id="A0A4Y9J6R1"/>
<sequence>MASKLFQKRVDVDFLERVSEIYDSLGTSVGNAFVKFKECKGVPFELRQAVYHDENREHVADEELESAKLRLRKYIKENATARRLDVNSKEDIALLFDEER</sequence>